<sequence length="269" mass="29510">MAVYPTVYSIYLSFTRYSGFQPPVWLGLSNYTRLLGDDLFWTSLYNTFFYAIIGVPIGIVVALLLALAMNRNVWEIPVYRAILYLPSILPIFALSLVAIVLINPQFGLVSYLLALVGVPQVNYLSDPISAKMVIIVLAQLGAGNAALIFLAGMRGVPATLYEAAQIDGAGPLRRFFSITLPLISPVLFFNLITGVSQALQVFTQAYIITSGGPNNGTLFYMLYLYNNAFRYGQLGYASALAVVLFIIGLLMALILQAVSRRFVSYDLVS</sequence>
<feature type="transmembrane region" description="Helical" evidence="7">
    <location>
        <begin position="48"/>
        <end position="69"/>
    </location>
</feature>
<dbReference type="PROSITE" id="PS50928">
    <property type="entry name" value="ABC_TM1"/>
    <property type="match status" value="1"/>
</dbReference>
<evidence type="ECO:0000256" key="5">
    <source>
        <dbReference type="ARBA" id="ARBA00022989"/>
    </source>
</evidence>
<protein>
    <submittedName>
        <fullName evidence="9">Sugar ABC transporter permease</fullName>
    </submittedName>
</protein>
<dbReference type="KEGG" id="kbs:EPA93_46185"/>
<comment type="similarity">
    <text evidence="7">Belongs to the binding-protein-dependent transport system permease family.</text>
</comment>
<organism evidence="9 10">
    <name type="scientific">Ktedonosporobacter rubrisoli</name>
    <dbReference type="NCBI Taxonomy" id="2509675"/>
    <lineage>
        <taxon>Bacteria</taxon>
        <taxon>Bacillati</taxon>
        <taxon>Chloroflexota</taxon>
        <taxon>Ktedonobacteria</taxon>
        <taxon>Ktedonobacterales</taxon>
        <taxon>Ktedonosporobacteraceae</taxon>
        <taxon>Ktedonosporobacter</taxon>
    </lineage>
</organism>
<dbReference type="InterPro" id="IPR000515">
    <property type="entry name" value="MetI-like"/>
</dbReference>
<dbReference type="CDD" id="cd06261">
    <property type="entry name" value="TM_PBP2"/>
    <property type="match status" value="1"/>
</dbReference>
<evidence type="ECO:0000256" key="7">
    <source>
        <dbReference type="RuleBase" id="RU363032"/>
    </source>
</evidence>
<dbReference type="Pfam" id="PF00528">
    <property type="entry name" value="BPD_transp_1"/>
    <property type="match status" value="1"/>
</dbReference>
<keyword evidence="2 7" id="KW-0813">Transport</keyword>
<comment type="subcellular location">
    <subcellularLocation>
        <location evidence="1 7">Cell membrane</location>
        <topology evidence="1 7">Multi-pass membrane protein</topology>
    </subcellularLocation>
</comment>
<feature type="transmembrane region" description="Helical" evidence="7">
    <location>
        <begin position="205"/>
        <end position="223"/>
    </location>
</feature>
<feature type="domain" description="ABC transmembrane type-1" evidence="8">
    <location>
        <begin position="44"/>
        <end position="255"/>
    </location>
</feature>
<keyword evidence="10" id="KW-1185">Reference proteome</keyword>
<dbReference type="AlphaFoldDB" id="A0A4P6K824"/>
<name>A0A4P6K824_KTERU</name>
<evidence type="ECO:0000313" key="10">
    <source>
        <dbReference type="Proteomes" id="UP000290365"/>
    </source>
</evidence>
<feature type="transmembrane region" description="Helical" evidence="7">
    <location>
        <begin position="172"/>
        <end position="193"/>
    </location>
</feature>
<keyword evidence="5 7" id="KW-1133">Transmembrane helix</keyword>
<dbReference type="PANTHER" id="PTHR30193">
    <property type="entry name" value="ABC TRANSPORTER PERMEASE PROTEIN"/>
    <property type="match status" value="1"/>
</dbReference>
<gene>
    <name evidence="9" type="ORF">EPA93_46185</name>
</gene>
<feature type="transmembrane region" description="Helical" evidence="7">
    <location>
        <begin position="81"/>
        <end position="102"/>
    </location>
</feature>
<evidence type="ECO:0000256" key="3">
    <source>
        <dbReference type="ARBA" id="ARBA00022475"/>
    </source>
</evidence>
<evidence type="ECO:0000256" key="2">
    <source>
        <dbReference type="ARBA" id="ARBA00022448"/>
    </source>
</evidence>
<dbReference type="InterPro" id="IPR035906">
    <property type="entry name" value="MetI-like_sf"/>
</dbReference>
<evidence type="ECO:0000256" key="1">
    <source>
        <dbReference type="ARBA" id="ARBA00004651"/>
    </source>
</evidence>
<keyword evidence="4 7" id="KW-0812">Transmembrane</keyword>
<dbReference type="SUPFAM" id="SSF161098">
    <property type="entry name" value="MetI-like"/>
    <property type="match status" value="1"/>
</dbReference>
<evidence type="ECO:0000256" key="6">
    <source>
        <dbReference type="ARBA" id="ARBA00023136"/>
    </source>
</evidence>
<dbReference type="Gene3D" id="1.10.3720.10">
    <property type="entry name" value="MetI-like"/>
    <property type="match status" value="1"/>
</dbReference>
<accession>A0A4P6K824</accession>
<dbReference type="PANTHER" id="PTHR30193:SF1">
    <property type="entry name" value="ABC TRANSPORTER PERMEASE PROTEIN YESP-RELATED"/>
    <property type="match status" value="1"/>
</dbReference>
<feature type="transmembrane region" description="Helical" evidence="7">
    <location>
        <begin position="132"/>
        <end position="152"/>
    </location>
</feature>
<dbReference type="GO" id="GO:0055085">
    <property type="term" value="P:transmembrane transport"/>
    <property type="evidence" value="ECO:0007669"/>
    <property type="project" value="InterPro"/>
</dbReference>
<keyword evidence="3" id="KW-1003">Cell membrane</keyword>
<dbReference type="Proteomes" id="UP000290365">
    <property type="component" value="Chromosome"/>
</dbReference>
<keyword evidence="6 7" id="KW-0472">Membrane</keyword>
<dbReference type="OrthoDB" id="9804439at2"/>
<reference evidence="9 10" key="1">
    <citation type="submission" date="2019-01" db="EMBL/GenBank/DDBJ databases">
        <title>Ktedonosporobacter rubrisoli SCAWS-G2.</title>
        <authorList>
            <person name="Huang Y."/>
            <person name="Yan B."/>
        </authorList>
    </citation>
    <scope>NUCLEOTIDE SEQUENCE [LARGE SCALE GENOMIC DNA]</scope>
    <source>
        <strain evidence="9 10">SCAWS-G2</strain>
    </source>
</reference>
<evidence type="ECO:0000259" key="8">
    <source>
        <dbReference type="PROSITE" id="PS50928"/>
    </source>
</evidence>
<evidence type="ECO:0000256" key="4">
    <source>
        <dbReference type="ARBA" id="ARBA00022692"/>
    </source>
</evidence>
<evidence type="ECO:0000313" key="9">
    <source>
        <dbReference type="EMBL" id="QBD83796.1"/>
    </source>
</evidence>
<proteinExistence type="inferred from homology"/>
<dbReference type="InterPro" id="IPR051393">
    <property type="entry name" value="ABC_transporter_permease"/>
</dbReference>
<dbReference type="GO" id="GO:0005886">
    <property type="term" value="C:plasma membrane"/>
    <property type="evidence" value="ECO:0007669"/>
    <property type="project" value="UniProtKB-SubCell"/>
</dbReference>
<dbReference type="EMBL" id="CP035758">
    <property type="protein sequence ID" value="QBD83796.1"/>
    <property type="molecule type" value="Genomic_DNA"/>
</dbReference>
<feature type="transmembrane region" description="Helical" evidence="7">
    <location>
        <begin position="235"/>
        <end position="255"/>
    </location>
</feature>